<protein>
    <recommendedName>
        <fullName evidence="1">Alkyl hydroperoxide reductase subunit C/ Thiol specific antioxidant domain-containing protein</fullName>
    </recommendedName>
</protein>
<dbReference type="GO" id="GO:0016209">
    <property type="term" value="F:antioxidant activity"/>
    <property type="evidence" value="ECO:0007669"/>
    <property type="project" value="InterPro"/>
</dbReference>
<name>A0A382SRC0_9ZZZZ</name>
<gene>
    <name evidence="2" type="ORF">METZ01_LOCUS365197</name>
</gene>
<proteinExistence type="predicted"/>
<dbReference type="AlphaFoldDB" id="A0A382SRC0"/>
<dbReference type="Pfam" id="PF00578">
    <property type="entry name" value="AhpC-TSA"/>
    <property type="match status" value="1"/>
</dbReference>
<dbReference type="InterPro" id="IPR036249">
    <property type="entry name" value="Thioredoxin-like_sf"/>
</dbReference>
<dbReference type="EMBL" id="UINC01130945">
    <property type="protein sequence ID" value="SVD12343.1"/>
    <property type="molecule type" value="Genomic_DNA"/>
</dbReference>
<evidence type="ECO:0000259" key="1">
    <source>
        <dbReference type="Pfam" id="PF00578"/>
    </source>
</evidence>
<reference evidence="2" key="1">
    <citation type="submission" date="2018-05" db="EMBL/GenBank/DDBJ databases">
        <authorList>
            <person name="Lanie J.A."/>
            <person name="Ng W.-L."/>
            <person name="Kazmierczak K.M."/>
            <person name="Andrzejewski T.M."/>
            <person name="Davidsen T.M."/>
            <person name="Wayne K.J."/>
            <person name="Tettelin H."/>
            <person name="Glass J.I."/>
            <person name="Rusch D."/>
            <person name="Podicherti R."/>
            <person name="Tsui H.-C.T."/>
            <person name="Winkler M.E."/>
        </authorList>
    </citation>
    <scope>NUCLEOTIDE SEQUENCE</scope>
</reference>
<accession>A0A382SRC0</accession>
<dbReference type="InterPro" id="IPR000866">
    <property type="entry name" value="AhpC/TSA"/>
</dbReference>
<dbReference type="SUPFAM" id="SSF52833">
    <property type="entry name" value="Thioredoxin-like"/>
    <property type="match status" value="1"/>
</dbReference>
<dbReference type="Gene3D" id="3.40.30.10">
    <property type="entry name" value="Glutaredoxin"/>
    <property type="match status" value="1"/>
</dbReference>
<evidence type="ECO:0000313" key="2">
    <source>
        <dbReference type="EMBL" id="SVD12343.1"/>
    </source>
</evidence>
<organism evidence="2">
    <name type="scientific">marine metagenome</name>
    <dbReference type="NCBI Taxonomy" id="408172"/>
    <lineage>
        <taxon>unclassified sequences</taxon>
        <taxon>metagenomes</taxon>
        <taxon>ecological metagenomes</taxon>
    </lineage>
</organism>
<feature type="domain" description="Alkyl hydroperoxide reductase subunit C/ Thiol specific antioxidant" evidence="1">
    <location>
        <begin position="3"/>
        <end position="93"/>
    </location>
</feature>
<sequence>MIRKKGATLLSITPQVASRIEANLKRYNLTFEILHDSGNRIARDFGVVFEMPEYLRAFYRDKGIDLMSWNGDDSWTLPIPANFIIDSNQKIVYASGDPDYTTRPEPQDLLEVLTSLNHV</sequence>
<dbReference type="GO" id="GO:0016491">
    <property type="term" value="F:oxidoreductase activity"/>
    <property type="evidence" value="ECO:0007669"/>
    <property type="project" value="InterPro"/>
</dbReference>